<accession>A0A553PDT3</accession>
<evidence type="ECO:0000256" key="1">
    <source>
        <dbReference type="SAM" id="MobiDB-lite"/>
    </source>
</evidence>
<dbReference type="Proteomes" id="UP000318571">
    <property type="component" value="Chromosome 2"/>
</dbReference>
<feature type="compositionally biased region" description="Low complexity" evidence="1">
    <location>
        <begin position="346"/>
        <end position="365"/>
    </location>
</feature>
<evidence type="ECO:0000313" key="2">
    <source>
        <dbReference type="EMBL" id="TRY75841.1"/>
    </source>
</evidence>
<dbReference type="AlphaFoldDB" id="A0A553PDT3"/>
<name>A0A553PDT3_TIGCA</name>
<feature type="region of interest" description="Disordered" evidence="1">
    <location>
        <begin position="180"/>
        <end position="201"/>
    </location>
</feature>
<comment type="caution">
    <text evidence="2">The sequence shown here is derived from an EMBL/GenBank/DDBJ whole genome shotgun (WGS) entry which is preliminary data.</text>
</comment>
<gene>
    <name evidence="2" type="ORF">TCAL_12657</name>
</gene>
<proteinExistence type="predicted"/>
<dbReference type="EMBL" id="VCGU01000005">
    <property type="protein sequence ID" value="TRY75841.1"/>
    <property type="molecule type" value="Genomic_DNA"/>
</dbReference>
<feature type="compositionally biased region" description="Polar residues" evidence="1">
    <location>
        <begin position="334"/>
        <end position="345"/>
    </location>
</feature>
<reference evidence="2 3" key="1">
    <citation type="journal article" date="2018" name="Nat. Ecol. Evol.">
        <title>Genomic signatures of mitonuclear coevolution across populations of Tigriopus californicus.</title>
        <authorList>
            <person name="Barreto F.S."/>
            <person name="Watson E.T."/>
            <person name="Lima T.G."/>
            <person name="Willett C.S."/>
            <person name="Edmands S."/>
            <person name="Li W."/>
            <person name="Burton R.S."/>
        </authorList>
    </citation>
    <scope>NUCLEOTIDE SEQUENCE [LARGE SCALE GENOMIC DNA]</scope>
    <source>
        <strain evidence="2 3">San Diego</strain>
    </source>
</reference>
<protein>
    <submittedName>
        <fullName evidence="2">Uncharacterized protein</fullName>
    </submittedName>
</protein>
<evidence type="ECO:0000313" key="3">
    <source>
        <dbReference type="Proteomes" id="UP000318571"/>
    </source>
</evidence>
<keyword evidence="3" id="KW-1185">Reference proteome</keyword>
<organism evidence="2 3">
    <name type="scientific">Tigriopus californicus</name>
    <name type="common">Marine copepod</name>
    <dbReference type="NCBI Taxonomy" id="6832"/>
    <lineage>
        <taxon>Eukaryota</taxon>
        <taxon>Metazoa</taxon>
        <taxon>Ecdysozoa</taxon>
        <taxon>Arthropoda</taxon>
        <taxon>Crustacea</taxon>
        <taxon>Multicrustacea</taxon>
        <taxon>Hexanauplia</taxon>
        <taxon>Copepoda</taxon>
        <taxon>Harpacticoida</taxon>
        <taxon>Harpacticidae</taxon>
        <taxon>Tigriopus</taxon>
    </lineage>
</organism>
<feature type="region of interest" description="Disordered" evidence="1">
    <location>
        <begin position="334"/>
        <end position="365"/>
    </location>
</feature>
<sequence length="402" mass="44729">MVFMKEIYPIFSLLLMCSARKFERRSAVENGSVESDAIFQSNSLLDPKGSNLQKRDKVGQYGSISTPSFQRIPQNNLPFSPVDNSLIDFSQATLDQASGKLCVTRFESVNSIEKDPILECDHKEHRSCHFTYVTQFQATQEEVCDENFEKVCQIVFKKAAFNETVRKCYTPVDLECDEKSSQQSSYGAPKPARRPQSRPSDDAVICRTVKETLCTTRYVKKGGKLVGDTSCKSIPVELCGGSTCKTRNLPEECHDKVVASIVDIPEETCDLNPQEVCRLQTKLIPKLTPIEECKTHPREVCQMKFTEARSKKKPITIKYCLMNNNQRPTSPGIITNSYPNRAPSNSYGGPVVQSPSSSYGGPVQSSSNTFVKPIQTYKPAASSQGPVAIQPGKVYYKPSNVL</sequence>